<dbReference type="GO" id="GO:0009341">
    <property type="term" value="C:beta-galactosidase complex"/>
    <property type="evidence" value="ECO:0007669"/>
    <property type="project" value="InterPro"/>
</dbReference>
<dbReference type="EMBL" id="VBAP01000006">
    <property type="protein sequence ID" value="TMI77132.1"/>
    <property type="molecule type" value="Genomic_DNA"/>
</dbReference>
<evidence type="ECO:0000259" key="4">
    <source>
        <dbReference type="Pfam" id="PF02449"/>
    </source>
</evidence>
<feature type="chain" id="PRO_5022066918" evidence="3">
    <location>
        <begin position="28"/>
        <end position="556"/>
    </location>
</feature>
<name>A0A537J1D6_9BACT</name>
<dbReference type="GO" id="GO:0045493">
    <property type="term" value="P:xylan catabolic process"/>
    <property type="evidence" value="ECO:0007669"/>
    <property type="project" value="UniProtKB-KW"/>
</dbReference>
<dbReference type="Gene3D" id="3.20.20.80">
    <property type="entry name" value="Glycosidases"/>
    <property type="match status" value="1"/>
</dbReference>
<dbReference type="PANTHER" id="PTHR12631">
    <property type="entry name" value="ALPHA-L-IDURONIDASE"/>
    <property type="match status" value="1"/>
</dbReference>
<dbReference type="InterPro" id="IPR013529">
    <property type="entry name" value="Glyco_hydro_42_N"/>
</dbReference>
<dbReference type="Proteomes" id="UP000318834">
    <property type="component" value="Unassembled WGS sequence"/>
</dbReference>
<keyword evidence="5" id="KW-0119">Carbohydrate metabolism</keyword>
<dbReference type="InterPro" id="IPR051923">
    <property type="entry name" value="Glycosyl_Hydrolase_39"/>
</dbReference>
<evidence type="ECO:0000313" key="6">
    <source>
        <dbReference type="Proteomes" id="UP000318834"/>
    </source>
</evidence>
<reference evidence="5 6" key="1">
    <citation type="journal article" date="2019" name="Nat. Microbiol.">
        <title>Mediterranean grassland soil C-N compound turnover is dependent on rainfall and depth, and is mediated by genomically divergent microorganisms.</title>
        <authorList>
            <person name="Diamond S."/>
            <person name="Andeer P.F."/>
            <person name="Li Z."/>
            <person name="Crits-Christoph A."/>
            <person name="Burstein D."/>
            <person name="Anantharaman K."/>
            <person name="Lane K.R."/>
            <person name="Thomas B.C."/>
            <person name="Pan C."/>
            <person name="Northen T.R."/>
            <person name="Banfield J.F."/>
        </authorList>
    </citation>
    <scope>NUCLEOTIDE SEQUENCE [LARGE SCALE GENOMIC DNA]</scope>
    <source>
        <strain evidence="5">NP_8</strain>
    </source>
</reference>
<protein>
    <submittedName>
        <fullName evidence="5">Endo-1,4-beta-xylanase</fullName>
    </submittedName>
</protein>
<comment type="caution">
    <text evidence="5">The sequence shown here is derived from an EMBL/GenBank/DDBJ whole genome shotgun (WGS) entry which is preliminary data.</text>
</comment>
<evidence type="ECO:0000256" key="2">
    <source>
        <dbReference type="ARBA" id="ARBA00023295"/>
    </source>
</evidence>
<dbReference type="PANTHER" id="PTHR12631:SF10">
    <property type="entry name" value="BETA-XYLOSIDASE-LIKE PROTEIN-RELATED"/>
    <property type="match status" value="1"/>
</dbReference>
<accession>A0A537J1D6</accession>
<dbReference type="Pfam" id="PF02449">
    <property type="entry name" value="Glyco_hydro_42"/>
    <property type="match status" value="1"/>
</dbReference>
<evidence type="ECO:0000256" key="1">
    <source>
        <dbReference type="ARBA" id="ARBA00022801"/>
    </source>
</evidence>
<feature type="domain" description="Glycoside hydrolase family 42 N-terminal" evidence="4">
    <location>
        <begin position="44"/>
        <end position="105"/>
    </location>
</feature>
<keyword evidence="5" id="KW-0624">Polysaccharide degradation</keyword>
<keyword evidence="5" id="KW-0858">Xylan degradation</keyword>
<keyword evidence="2 5" id="KW-0326">Glycosidase</keyword>
<dbReference type="AlphaFoldDB" id="A0A537J1D6"/>
<keyword evidence="3" id="KW-0732">Signal</keyword>
<dbReference type="InterPro" id="IPR017853">
    <property type="entry name" value="GH"/>
</dbReference>
<dbReference type="GO" id="GO:0004565">
    <property type="term" value="F:beta-galactosidase activity"/>
    <property type="evidence" value="ECO:0007669"/>
    <property type="project" value="InterPro"/>
</dbReference>
<organism evidence="5 6">
    <name type="scientific">Candidatus Segetimicrobium genomatis</name>
    <dbReference type="NCBI Taxonomy" id="2569760"/>
    <lineage>
        <taxon>Bacteria</taxon>
        <taxon>Bacillati</taxon>
        <taxon>Candidatus Sysuimicrobiota</taxon>
        <taxon>Candidatus Sysuimicrobiia</taxon>
        <taxon>Candidatus Sysuimicrobiales</taxon>
        <taxon>Candidatus Segetimicrobiaceae</taxon>
        <taxon>Candidatus Segetimicrobium</taxon>
    </lineage>
</organism>
<evidence type="ECO:0000256" key="3">
    <source>
        <dbReference type="SAM" id="SignalP"/>
    </source>
</evidence>
<feature type="signal peptide" evidence="3">
    <location>
        <begin position="1"/>
        <end position="27"/>
    </location>
</feature>
<gene>
    <name evidence="5" type="ORF">E6H05_01120</name>
</gene>
<sequence>MLLMRSVPLLLVLILATAAWPALPASAPDAPPVPVGVRAAEGADFGALRSAGATSVKLVINWSEVETRQGTFQWEALDDAVSAAQSAGLRVILVLSYTPKWASQATGSELLDPAIYAREPPKRIGDWETFVTAASSRYRDRVKDWQIWTARSLPLFRGTTREYIDLLRSARVLIKLADPSARIVLSTPYGFDLVDLRRMLTDASDDFDVISLSPRGVSPDALLRPLGVLRERLLPRGSKPLWIEWDPFSYGQRASWPGQMVKLQAEARAFGIDYIFWVADGSAITRIVLDTLGAQIGRHPFAGYITRQRVLLLIFGDSDGVAVAWSGAADTTLTLEGSPLHAYTPTGDTRPVSGDGEKSSLTVGNEPLLLTGIGSALLAEARQADQTGAFPALPVETDYRQAGDVSARLGRTNVERGLYNSPFRERRNDAAEVVDVDGGEALRANSAQERVYVHFDVDDTFLFFVDGRALVEISVEVRGASAPEQLGFNIWYDSMSGYRFTPWQWVNASPGWLTYTFRLPDAAFANTWGWDFAINAAGNRNEDLVIRSVTVRKVTP</sequence>
<keyword evidence="1 5" id="KW-0378">Hydrolase</keyword>
<proteinExistence type="predicted"/>
<dbReference type="SUPFAM" id="SSF51445">
    <property type="entry name" value="(Trans)glycosidases"/>
    <property type="match status" value="1"/>
</dbReference>
<evidence type="ECO:0000313" key="5">
    <source>
        <dbReference type="EMBL" id="TMI77132.1"/>
    </source>
</evidence>